<keyword evidence="2" id="KW-1185">Reference proteome</keyword>
<comment type="caution">
    <text evidence="1">The sequence shown here is derived from an EMBL/GenBank/DDBJ whole genome shotgun (WGS) entry which is preliminary data.</text>
</comment>
<gene>
    <name evidence="1" type="ORF">J1N35_042090</name>
</gene>
<proteinExistence type="predicted"/>
<protein>
    <submittedName>
        <fullName evidence="1">Uncharacterized protein</fullName>
    </submittedName>
</protein>
<evidence type="ECO:0000313" key="2">
    <source>
        <dbReference type="Proteomes" id="UP000828251"/>
    </source>
</evidence>
<reference evidence="1 2" key="1">
    <citation type="journal article" date="2021" name="Plant Biotechnol. J.">
        <title>Multi-omics assisted identification of the key and species-specific regulatory components of drought-tolerant mechanisms in Gossypium stocksii.</title>
        <authorList>
            <person name="Yu D."/>
            <person name="Ke L."/>
            <person name="Zhang D."/>
            <person name="Wu Y."/>
            <person name="Sun Y."/>
            <person name="Mei J."/>
            <person name="Sun J."/>
            <person name="Sun Y."/>
        </authorList>
    </citation>
    <scope>NUCLEOTIDE SEQUENCE [LARGE SCALE GENOMIC DNA]</scope>
    <source>
        <strain evidence="2">cv. E1</strain>
        <tissue evidence="1">Leaf</tissue>
    </source>
</reference>
<evidence type="ECO:0000313" key="1">
    <source>
        <dbReference type="EMBL" id="KAH1040347.1"/>
    </source>
</evidence>
<sequence>MMVTWWGRLKRLGERLKYKMKEGKIGVLGLEKKRMASIVEVVEIAKLFVLLEVKVVEGMVKFDEWQCYALSPSLAYATNWTKGSKNHLYLKCMVEQSSCCFELLVGKIINS</sequence>
<dbReference type="EMBL" id="JAIQCV010000012">
    <property type="protein sequence ID" value="KAH1040347.1"/>
    <property type="molecule type" value="Genomic_DNA"/>
</dbReference>
<dbReference type="Proteomes" id="UP000828251">
    <property type="component" value="Unassembled WGS sequence"/>
</dbReference>
<accession>A0A9D3ZJW8</accession>
<organism evidence="1 2">
    <name type="scientific">Gossypium stocksii</name>
    <dbReference type="NCBI Taxonomy" id="47602"/>
    <lineage>
        <taxon>Eukaryota</taxon>
        <taxon>Viridiplantae</taxon>
        <taxon>Streptophyta</taxon>
        <taxon>Embryophyta</taxon>
        <taxon>Tracheophyta</taxon>
        <taxon>Spermatophyta</taxon>
        <taxon>Magnoliopsida</taxon>
        <taxon>eudicotyledons</taxon>
        <taxon>Gunneridae</taxon>
        <taxon>Pentapetalae</taxon>
        <taxon>rosids</taxon>
        <taxon>malvids</taxon>
        <taxon>Malvales</taxon>
        <taxon>Malvaceae</taxon>
        <taxon>Malvoideae</taxon>
        <taxon>Gossypium</taxon>
    </lineage>
</organism>
<name>A0A9D3ZJW8_9ROSI</name>
<dbReference type="AlphaFoldDB" id="A0A9D3ZJW8"/>